<gene>
    <name evidence="2" type="ORF">A2961_02125</name>
</gene>
<proteinExistence type="predicted"/>
<dbReference type="AlphaFoldDB" id="A0A1F8BB84"/>
<organism evidence="2 3">
    <name type="scientific">Candidatus Woesebacteria bacterium RIFCSPLOWO2_01_FULL_39_21</name>
    <dbReference type="NCBI Taxonomy" id="1802519"/>
    <lineage>
        <taxon>Bacteria</taxon>
        <taxon>Candidatus Woeseibacteriota</taxon>
    </lineage>
</organism>
<keyword evidence="1" id="KW-0812">Transmembrane</keyword>
<dbReference type="EMBL" id="MGHF01000043">
    <property type="protein sequence ID" value="OGM61306.1"/>
    <property type="molecule type" value="Genomic_DNA"/>
</dbReference>
<name>A0A1F8BB84_9BACT</name>
<dbReference type="Proteomes" id="UP000177082">
    <property type="component" value="Unassembled WGS sequence"/>
</dbReference>
<evidence type="ECO:0000313" key="2">
    <source>
        <dbReference type="EMBL" id="OGM61306.1"/>
    </source>
</evidence>
<feature type="transmembrane region" description="Helical" evidence="1">
    <location>
        <begin position="69"/>
        <end position="94"/>
    </location>
</feature>
<evidence type="ECO:0000256" key="1">
    <source>
        <dbReference type="SAM" id="Phobius"/>
    </source>
</evidence>
<feature type="transmembrane region" description="Helical" evidence="1">
    <location>
        <begin position="100"/>
        <end position="117"/>
    </location>
</feature>
<evidence type="ECO:0008006" key="4">
    <source>
        <dbReference type="Google" id="ProtNLM"/>
    </source>
</evidence>
<protein>
    <recommendedName>
        <fullName evidence="4">EamA domain-containing protein</fullName>
    </recommendedName>
</protein>
<evidence type="ECO:0000313" key="3">
    <source>
        <dbReference type="Proteomes" id="UP000177082"/>
    </source>
</evidence>
<dbReference type="STRING" id="1802519.A2961_02125"/>
<feature type="transmembrane region" description="Helical" evidence="1">
    <location>
        <begin position="43"/>
        <end position="62"/>
    </location>
</feature>
<comment type="caution">
    <text evidence="2">The sequence shown here is derived from an EMBL/GenBank/DDBJ whole genome shotgun (WGS) entry which is preliminary data.</text>
</comment>
<sequence length="120" mass="13175">MLNFFLGIVLTIVTGLVDGQAFSKAPQIWSHSGTERVIEFIKTLTIFFVGLNTYIFSTYFFYQHGVSNALIITLVWFVATIISVALIGGTFAALSPIDKLISIAAIILVGFLYYRGVASE</sequence>
<keyword evidence="1" id="KW-1133">Transmembrane helix</keyword>
<accession>A0A1F8BB84</accession>
<keyword evidence="1" id="KW-0472">Membrane</keyword>
<reference evidence="2 3" key="1">
    <citation type="journal article" date="2016" name="Nat. Commun.">
        <title>Thousands of microbial genomes shed light on interconnected biogeochemical processes in an aquifer system.</title>
        <authorList>
            <person name="Anantharaman K."/>
            <person name="Brown C.T."/>
            <person name="Hug L.A."/>
            <person name="Sharon I."/>
            <person name="Castelle C.J."/>
            <person name="Probst A.J."/>
            <person name="Thomas B.C."/>
            <person name="Singh A."/>
            <person name="Wilkins M.J."/>
            <person name="Karaoz U."/>
            <person name="Brodie E.L."/>
            <person name="Williams K.H."/>
            <person name="Hubbard S.S."/>
            <person name="Banfield J.F."/>
        </authorList>
    </citation>
    <scope>NUCLEOTIDE SEQUENCE [LARGE SCALE GENOMIC DNA]</scope>
</reference>